<name>A0A0C2D9I2_9BACT</name>
<organism evidence="2 3">
    <name type="scientific">Enhygromyxa salina</name>
    <dbReference type="NCBI Taxonomy" id="215803"/>
    <lineage>
        <taxon>Bacteria</taxon>
        <taxon>Pseudomonadati</taxon>
        <taxon>Myxococcota</taxon>
        <taxon>Polyangia</taxon>
        <taxon>Nannocystales</taxon>
        <taxon>Nannocystaceae</taxon>
        <taxon>Enhygromyxa</taxon>
    </lineage>
</organism>
<comment type="caution">
    <text evidence="2">The sequence shown here is derived from an EMBL/GenBank/DDBJ whole genome shotgun (WGS) entry which is preliminary data.</text>
</comment>
<evidence type="ECO:0000313" key="2">
    <source>
        <dbReference type="EMBL" id="KIG18240.1"/>
    </source>
</evidence>
<gene>
    <name evidence="2" type="ORF">DB30_01349</name>
</gene>
<dbReference type="AlphaFoldDB" id="A0A0C2D9I2"/>
<keyword evidence="1" id="KW-0472">Membrane</keyword>
<proteinExistence type="predicted"/>
<keyword evidence="1" id="KW-0812">Transmembrane</keyword>
<evidence type="ECO:0000256" key="1">
    <source>
        <dbReference type="SAM" id="Phobius"/>
    </source>
</evidence>
<protein>
    <submittedName>
        <fullName evidence="2">Uncharacterized protein</fullName>
    </submittedName>
</protein>
<reference evidence="2 3" key="1">
    <citation type="submission" date="2014-12" db="EMBL/GenBank/DDBJ databases">
        <title>Genome assembly of Enhygromyxa salina DSM 15201.</title>
        <authorList>
            <person name="Sharma G."/>
            <person name="Subramanian S."/>
        </authorList>
    </citation>
    <scope>NUCLEOTIDE SEQUENCE [LARGE SCALE GENOMIC DNA]</scope>
    <source>
        <strain evidence="2 3">DSM 15201</strain>
    </source>
</reference>
<feature type="transmembrane region" description="Helical" evidence="1">
    <location>
        <begin position="156"/>
        <end position="182"/>
    </location>
</feature>
<evidence type="ECO:0000313" key="3">
    <source>
        <dbReference type="Proteomes" id="UP000031599"/>
    </source>
</evidence>
<dbReference type="EMBL" id="JMCC02000013">
    <property type="protein sequence ID" value="KIG18240.1"/>
    <property type="molecule type" value="Genomic_DNA"/>
</dbReference>
<accession>A0A0C2D9I2</accession>
<sequence>MLVLGVGTRARAAAPPEQLDKQVALVVDVGALEVALGERLAGALDVQLREGLQQAGAVVVDDFLDAMIAVRIEMPNAELRLYAITVEVVVDGEREVVVDAEPCETCSEAQVVELAVGKLEAALGRVPAPEVVPEPEVVPVEPEEPRRRRGLDLGPLGIAGMSGAIVGAAASIGAGVLVLSLLPSQGEVSSETIDWTYLRVGGPVVIVGGVGALLGVAAVVLDTQVLRARRKGRADVHVSADVSASHAGFWITGRF</sequence>
<keyword evidence="1" id="KW-1133">Transmembrane helix</keyword>
<feature type="transmembrane region" description="Helical" evidence="1">
    <location>
        <begin position="202"/>
        <end position="221"/>
    </location>
</feature>
<dbReference type="Proteomes" id="UP000031599">
    <property type="component" value="Unassembled WGS sequence"/>
</dbReference>